<dbReference type="WBParaSite" id="PEQ_0000476401-mRNA-1">
    <property type="protein sequence ID" value="PEQ_0000476401-mRNA-1"/>
    <property type="gene ID" value="PEQ_0000476401"/>
</dbReference>
<reference evidence="2" key="1">
    <citation type="submission" date="2022-11" db="UniProtKB">
        <authorList>
            <consortium name="WormBaseParasite"/>
        </authorList>
    </citation>
    <scope>IDENTIFICATION</scope>
</reference>
<dbReference type="PANTHER" id="PTHR19871">
    <property type="entry name" value="BETA TRANSDUCIN-RELATED PROTEIN"/>
    <property type="match status" value="1"/>
</dbReference>
<keyword evidence="1" id="KW-1185">Reference proteome</keyword>
<accession>A0A914RS29</accession>
<dbReference type="AlphaFoldDB" id="A0A914RS29"/>
<proteinExistence type="predicted"/>
<protein>
    <submittedName>
        <fullName evidence="2">Uncharacterized protein</fullName>
    </submittedName>
</protein>
<dbReference type="PANTHER" id="PTHR19871:SF14">
    <property type="entry name" value="DUF4062 DOMAIN-CONTAINING PROTEIN"/>
    <property type="match status" value="1"/>
</dbReference>
<dbReference type="Proteomes" id="UP000887564">
    <property type="component" value="Unplaced"/>
</dbReference>
<evidence type="ECO:0000313" key="1">
    <source>
        <dbReference type="Proteomes" id="UP000887564"/>
    </source>
</evidence>
<organism evidence="1 2">
    <name type="scientific">Parascaris equorum</name>
    <name type="common">Equine roundworm</name>
    <dbReference type="NCBI Taxonomy" id="6256"/>
    <lineage>
        <taxon>Eukaryota</taxon>
        <taxon>Metazoa</taxon>
        <taxon>Ecdysozoa</taxon>
        <taxon>Nematoda</taxon>
        <taxon>Chromadorea</taxon>
        <taxon>Rhabditida</taxon>
        <taxon>Spirurina</taxon>
        <taxon>Ascaridomorpha</taxon>
        <taxon>Ascaridoidea</taxon>
        <taxon>Ascarididae</taxon>
        <taxon>Parascaris</taxon>
    </lineage>
</organism>
<evidence type="ECO:0000313" key="2">
    <source>
        <dbReference type="WBParaSite" id="PEQ_0000476401-mRNA-1"/>
    </source>
</evidence>
<dbReference type="InterPro" id="IPR052752">
    <property type="entry name" value="NACHT-WD_repeat"/>
</dbReference>
<name>A0A914RS29_PAREQ</name>
<sequence length="115" mass="12819">FFVSITPEASRIGTTIKRLVEDDEQYVHVPPLGMGLGLEVIAEWMKLVGRTLTARQWDLVTKALAYCTLPLFVKLIYATVARKRENGKLLVSHALSYITAARSGLSDSEVEDLVR</sequence>